<organism evidence="1 2">
    <name type="scientific">Pleurodeles waltl</name>
    <name type="common">Iberian ribbed newt</name>
    <dbReference type="NCBI Taxonomy" id="8319"/>
    <lineage>
        <taxon>Eukaryota</taxon>
        <taxon>Metazoa</taxon>
        <taxon>Chordata</taxon>
        <taxon>Craniata</taxon>
        <taxon>Vertebrata</taxon>
        <taxon>Euteleostomi</taxon>
        <taxon>Amphibia</taxon>
        <taxon>Batrachia</taxon>
        <taxon>Caudata</taxon>
        <taxon>Salamandroidea</taxon>
        <taxon>Salamandridae</taxon>
        <taxon>Pleurodelinae</taxon>
        <taxon>Pleurodeles</taxon>
    </lineage>
</organism>
<proteinExistence type="predicted"/>
<evidence type="ECO:0000313" key="1">
    <source>
        <dbReference type="EMBL" id="KAJ1163414.1"/>
    </source>
</evidence>
<protein>
    <submittedName>
        <fullName evidence="1">Uncharacterized protein</fullName>
    </submittedName>
</protein>
<name>A0AAV7SH95_PLEWA</name>
<evidence type="ECO:0000313" key="2">
    <source>
        <dbReference type="Proteomes" id="UP001066276"/>
    </source>
</evidence>
<sequence>MAPPQPITQNCVNHFHQEIRTEITSSKDDLKDYNQEVLKEVSGVGERVDDLEHTVDKQAEDQEMFWRHMVTLEEQHNELQLKKEDLETRSHQHNV</sequence>
<dbReference type="Proteomes" id="UP001066276">
    <property type="component" value="Chromosome 4_2"/>
</dbReference>
<accession>A0AAV7SH95</accession>
<dbReference type="EMBL" id="JANPWB010000008">
    <property type="protein sequence ID" value="KAJ1163414.1"/>
    <property type="molecule type" value="Genomic_DNA"/>
</dbReference>
<reference evidence="1" key="1">
    <citation type="journal article" date="2022" name="bioRxiv">
        <title>Sequencing and chromosome-scale assembly of the giantPleurodeles waltlgenome.</title>
        <authorList>
            <person name="Brown T."/>
            <person name="Elewa A."/>
            <person name="Iarovenko S."/>
            <person name="Subramanian E."/>
            <person name="Araus A.J."/>
            <person name="Petzold A."/>
            <person name="Susuki M."/>
            <person name="Suzuki K.-i.T."/>
            <person name="Hayashi T."/>
            <person name="Toyoda A."/>
            <person name="Oliveira C."/>
            <person name="Osipova E."/>
            <person name="Leigh N.D."/>
            <person name="Simon A."/>
            <person name="Yun M.H."/>
        </authorList>
    </citation>
    <scope>NUCLEOTIDE SEQUENCE</scope>
    <source>
        <strain evidence="1">20211129_DDA</strain>
        <tissue evidence="1">Liver</tissue>
    </source>
</reference>
<keyword evidence="2" id="KW-1185">Reference proteome</keyword>
<gene>
    <name evidence="1" type="ORF">NDU88_003872</name>
</gene>
<dbReference type="AlphaFoldDB" id="A0AAV7SH95"/>
<comment type="caution">
    <text evidence="1">The sequence shown here is derived from an EMBL/GenBank/DDBJ whole genome shotgun (WGS) entry which is preliminary data.</text>
</comment>